<dbReference type="AlphaFoldDB" id="A0A8S0SPT3"/>
<protein>
    <submittedName>
        <fullName evidence="1">Uncharacterized protein</fullName>
    </submittedName>
</protein>
<gene>
    <name evidence="1" type="ORF">OLEA9_A060152</name>
</gene>
<accession>A0A8S0SPT3</accession>
<name>A0A8S0SPT3_OLEEU</name>
<dbReference type="EMBL" id="CACTIH010005467">
    <property type="protein sequence ID" value="CAA2994102.1"/>
    <property type="molecule type" value="Genomic_DNA"/>
</dbReference>
<organism evidence="1 2">
    <name type="scientific">Olea europaea subsp. europaea</name>
    <dbReference type="NCBI Taxonomy" id="158383"/>
    <lineage>
        <taxon>Eukaryota</taxon>
        <taxon>Viridiplantae</taxon>
        <taxon>Streptophyta</taxon>
        <taxon>Embryophyta</taxon>
        <taxon>Tracheophyta</taxon>
        <taxon>Spermatophyta</taxon>
        <taxon>Magnoliopsida</taxon>
        <taxon>eudicotyledons</taxon>
        <taxon>Gunneridae</taxon>
        <taxon>Pentapetalae</taxon>
        <taxon>asterids</taxon>
        <taxon>lamiids</taxon>
        <taxon>Lamiales</taxon>
        <taxon>Oleaceae</taxon>
        <taxon>Oleeae</taxon>
        <taxon>Olea</taxon>
    </lineage>
</organism>
<evidence type="ECO:0000313" key="1">
    <source>
        <dbReference type="EMBL" id="CAA2994102.1"/>
    </source>
</evidence>
<evidence type="ECO:0000313" key="2">
    <source>
        <dbReference type="Proteomes" id="UP000594638"/>
    </source>
</evidence>
<proteinExistence type="predicted"/>
<comment type="caution">
    <text evidence="1">The sequence shown here is derived from an EMBL/GenBank/DDBJ whole genome shotgun (WGS) entry which is preliminary data.</text>
</comment>
<dbReference type="Proteomes" id="UP000594638">
    <property type="component" value="Unassembled WGS sequence"/>
</dbReference>
<reference evidence="1 2" key="1">
    <citation type="submission" date="2019-12" db="EMBL/GenBank/DDBJ databases">
        <authorList>
            <person name="Alioto T."/>
            <person name="Alioto T."/>
            <person name="Gomez Garrido J."/>
        </authorList>
    </citation>
    <scope>NUCLEOTIDE SEQUENCE [LARGE SCALE GENOMIC DNA]</scope>
</reference>
<keyword evidence="2" id="KW-1185">Reference proteome</keyword>
<sequence>MPRPIDQHVARFRPHACPPSSIVVPFDGLISGQFRVLRSDIGKLQELHCSVRLMPRPINRHAMLFYPHAYPLSCIVVPHDDLDSEQFRTNRSNIGKLQELRCSVHLMPMPIDRHTVRFRPHVCPPSGLFLPLSSVLGGSPVEVSPSSDGKLAQVGMCRSLRLRSLQGRRPPVGICSL</sequence>
<dbReference type="Gramene" id="OE9A060152T1">
    <property type="protein sequence ID" value="OE9A060152C1"/>
    <property type="gene ID" value="OE9A060152"/>
</dbReference>